<protein>
    <submittedName>
        <fullName evidence="1">HAD family phosphatase</fullName>
    </submittedName>
</protein>
<name>A0ABZ2XMQ3_9RHOB</name>
<organism evidence="1 2">
    <name type="scientific">Aliisedimentitalea scapharcae</name>
    <dbReference type="NCBI Taxonomy" id="1524259"/>
    <lineage>
        <taxon>Bacteria</taxon>
        <taxon>Pseudomonadati</taxon>
        <taxon>Pseudomonadota</taxon>
        <taxon>Alphaproteobacteria</taxon>
        <taxon>Rhodobacterales</taxon>
        <taxon>Roseobacteraceae</taxon>
        <taxon>Aliisedimentitalea</taxon>
    </lineage>
</organism>
<dbReference type="RefSeq" id="WP_406644594.1">
    <property type="nucleotide sequence ID" value="NZ_CP123584.1"/>
</dbReference>
<dbReference type="Gene3D" id="3.40.50.1000">
    <property type="entry name" value="HAD superfamily/HAD-like"/>
    <property type="match status" value="1"/>
</dbReference>
<dbReference type="PANTHER" id="PTHR18901">
    <property type="entry name" value="2-DEOXYGLUCOSE-6-PHOSPHATE PHOSPHATASE 2"/>
    <property type="match status" value="1"/>
</dbReference>
<dbReference type="InterPro" id="IPR036412">
    <property type="entry name" value="HAD-like_sf"/>
</dbReference>
<dbReference type="Pfam" id="PF13419">
    <property type="entry name" value="HAD_2"/>
    <property type="match status" value="1"/>
</dbReference>
<dbReference type="SUPFAM" id="SSF56784">
    <property type="entry name" value="HAD-like"/>
    <property type="match status" value="1"/>
</dbReference>
<dbReference type="Gene3D" id="1.10.150.240">
    <property type="entry name" value="Putative phosphatase, domain 2"/>
    <property type="match status" value="1"/>
</dbReference>
<dbReference type="EMBL" id="CP123584">
    <property type="protein sequence ID" value="WZK87349.1"/>
    <property type="molecule type" value="Genomic_DNA"/>
</dbReference>
<keyword evidence="2" id="KW-1185">Reference proteome</keyword>
<dbReference type="NCBIfam" id="TIGR01509">
    <property type="entry name" value="HAD-SF-IA-v3"/>
    <property type="match status" value="1"/>
</dbReference>
<gene>
    <name evidence="1" type="ORF">QEZ52_12030</name>
</gene>
<dbReference type="PANTHER" id="PTHR18901:SF38">
    <property type="entry name" value="PSEUDOURIDINE-5'-PHOSPHATASE"/>
    <property type="match status" value="1"/>
</dbReference>
<reference evidence="1 2" key="1">
    <citation type="submission" date="2023-04" db="EMBL/GenBank/DDBJ databases">
        <title>Complete genome sequence of Alisedimentitalea scapharcae.</title>
        <authorList>
            <person name="Rong J.-C."/>
            <person name="Yi M.-L."/>
            <person name="Zhao Q."/>
        </authorList>
    </citation>
    <scope>NUCLEOTIDE SEQUENCE [LARGE SCALE GENOMIC DNA]</scope>
    <source>
        <strain evidence="1 2">KCTC 42119</strain>
    </source>
</reference>
<dbReference type="SFLD" id="SFLDG01129">
    <property type="entry name" value="C1.5:_HAD__Beta-PGM__Phosphata"/>
    <property type="match status" value="1"/>
</dbReference>
<dbReference type="InterPro" id="IPR006439">
    <property type="entry name" value="HAD-SF_hydro_IA"/>
</dbReference>
<dbReference type="InterPro" id="IPR041492">
    <property type="entry name" value="HAD_2"/>
</dbReference>
<sequence>MQPEAYLFDMDGLLLDTERLYVGLGVEVTTRYGVPKRMSEQFFVGLVGSSAHHANACLSEFLPAHLSVSAFLKEWDALVYARISDQAPLRPTVRATLDALTDVGARMAVVTSTRSARARHHLELARLAHYFEAVLGGDEVSANKPDPAPYLEAAARLGLPAHRCAAFEDSDRGIASAVAAGCFAVQVPDLRAANTPLPDLGQLTATTLAEGGEKVHGTAIEHALDA</sequence>
<dbReference type="InterPro" id="IPR023198">
    <property type="entry name" value="PGP-like_dom2"/>
</dbReference>
<dbReference type="InterPro" id="IPR023214">
    <property type="entry name" value="HAD_sf"/>
</dbReference>
<dbReference type="CDD" id="cd07505">
    <property type="entry name" value="HAD_BPGM-like"/>
    <property type="match status" value="1"/>
</dbReference>
<evidence type="ECO:0000313" key="2">
    <source>
        <dbReference type="Proteomes" id="UP001623232"/>
    </source>
</evidence>
<accession>A0ABZ2XMQ3</accession>
<dbReference type="SFLD" id="SFLDS00003">
    <property type="entry name" value="Haloacid_Dehalogenase"/>
    <property type="match status" value="1"/>
</dbReference>
<evidence type="ECO:0000313" key="1">
    <source>
        <dbReference type="EMBL" id="WZK87349.1"/>
    </source>
</evidence>
<dbReference type="Proteomes" id="UP001623232">
    <property type="component" value="Chromosome"/>
</dbReference>
<proteinExistence type="predicted"/>